<reference evidence="2" key="1">
    <citation type="journal article" date="2023" name="Mol. Phylogenet. Evol.">
        <title>Genome-scale phylogeny and comparative genomics of the fungal order Sordariales.</title>
        <authorList>
            <person name="Hensen N."/>
            <person name="Bonometti L."/>
            <person name="Westerberg I."/>
            <person name="Brannstrom I.O."/>
            <person name="Guillou S."/>
            <person name="Cros-Aarteil S."/>
            <person name="Calhoun S."/>
            <person name="Haridas S."/>
            <person name="Kuo A."/>
            <person name="Mondo S."/>
            <person name="Pangilinan J."/>
            <person name="Riley R."/>
            <person name="LaButti K."/>
            <person name="Andreopoulos B."/>
            <person name="Lipzen A."/>
            <person name="Chen C."/>
            <person name="Yan M."/>
            <person name="Daum C."/>
            <person name="Ng V."/>
            <person name="Clum A."/>
            <person name="Steindorff A."/>
            <person name="Ohm R.A."/>
            <person name="Martin F."/>
            <person name="Silar P."/>
            <person name="Natvig D.O."/>
            <person name="Lalanne C."/>
            <person name="Gautier V."/>
            <person name="Ament-Velasquez S.L."/>
            <person name="Kruys A."/>
            <person name="Hutchinson M.I."/>
            <person name="Powell A.J."/>
            <person name="Barry K."/>
            <person name="Miller A.N."/>
            <person name="Grigoriev I.V."/>
            <person name="Debuchy R."/>
            <person name="Gladieux P."/>
            <person name="Hiltunen Thoren M."/>
            <person name="Johannesson H."/>
        </authorList>
    </citation>
    <scope>NUCLEOTIDE SEQUENCE</scope>
    <source>
        <strain evidence="2">CBS 731.68</strain>
    </source>
</reference>
<feature type="compositionally biased region" description="Low complexity" evidence="1">
    <location>
        <begin position="86"/>
        <end position="100"/>
    </location>
</feature>
<gene>
    <name evidence="2" type="ORF">N657DRAFT_495381</name>
</gene>
<evidence type="ECO:0000313" key="2">
    <source>
        <dbReference type="EMBL" id="KAK4122231.1"/>
    </source>
</evidence>
<organism evidence="2 3">
    <name type="scientific">Parathielavia appendiculata</name>
    <dbReference type="NCBI Taxonomy" id="2587402"/>
    <lineage>
        <taxon>Eukaryota</taxon>
        <taxon>Fungi</taxon>
        <taxon>Dikarya</taxon>
        <taxon>Ascomycota</taxon>
        <taxon>Pezizomycotina</taxon>
        <taxon>Sordariomycetes</taxon>
        <taxon>Sordariomycetidae</taxon>
        <taxon>Sordariales</taxon>
        <taxon>Chaetomiaceae</taxon>
        <taxon>Parathielavia</taxon>
    </lineage>
</organism>
<feature type="region of interest" description="Disordered" evidence="1">
    <location>
        <begin position="77"/>
        <end position="110"/>
    </location>
</feature>
<proteinExistence type="predicted"/>
<evidence type="ECO:0000256" key="1">
    <source>
        <dbReference type="SAM" id="MobiDB-lite"/>
    </source>
</evidence>
<name>A0AAN6TY31_9PEZI</name>
<accession>A0AAN6TY31</accession>
<dbReference type="GeneID" id="87824423"/>
<dbReference type="AlphaFoldDB" id="A0AAN6TY31"/>
<evidence type="ECO:0000313" key="3">
    <source>
        <dbReference type="Proteomes" id="UP001302602"/>
    </source>
</evidence>
<dbReference type="EMBL" id="MU853231">
    <property type="protein sequence ID" value="KAK4122231.1"/>
    <property type="molecule type" value="Genomic_DNA"/>
</dbReference>
<protein>
    <submittedName>
        <fullName evidence="2">Uncharacterized protein</fullName>
    </submittedName>
</protein>
<reference evidence="2" key="2">
    <citation type="submission" date="2023-05" db="EMBL/GenBank/DDBJ databases">
        <authorList>
            <consortium name="Lawrence Berkeley National Laboratory"/>
            <person name="Steindorff A."/>
            <person name="Hensen N."/>
            <person name="Bonometti L."/>
            <person name="Westerberg I."/>
            <person name="Brannstrom I.O."/>
            <person name="Guillou S."/>
            <person name="Cros-Aarteil S."/>
            <person name="Calhoun S."/>
            <person name="Haridas S."/>
            <person name="Kuo A."/>
            <person name="Mondo S."/>
            <person name="Pangilinan J."/>
            <person name="Riley R."/>
            <person name="Labutti K."/>
            <person name="Andreopoulos B."/>
            <person name="Lipzen A."/>
            <person name="Chen C."/>
            <person name="Yanf M."/>
            <person name="Daum C."/>
            <person name="Ng V."/>
            <person name="Clum A."/>
            <person name="Ohm R."/>
            <person name="Martin F."/>
            <person name="Silar P."/>
            <person name="Natvig D."/>
            <person name="Lalanne C."/>
            <person name="Gautier V."/>
            <person name="Ament-Velasquez S.L."/>
            <person name="Kruys A."/>
            <person name="Hutchinson M.I."/>
            <person name="Powell A.J."/>
            <person name="Barry K."/>
            <person name="Miller A.N."/>
            <person name="Grigoriev I.V."/>
            <person name="Debuchy R."/>
            <person name="Gladieux P."/>
            <person name="Thoren M.H."/>
            <person name="Johannesson H."/>
        </authorList>
    </citation>
    <scope>NUCLEOTIDE SEQUENCE</scope>
    <source>
        <strain evidence="2">CBS 731.68</strain>
    </source>
</reference>
<keyword evidence="3" id="KW-1185">Reference proteome</keyword>
<dbReference type="RefSeq" id="XP_062646002.1">
    <property type="nucleotide sequence ID" value="XM_062787653.1"/>
</dbReference>
<sequence>MIVAMATPTYPSFTQCRQHSRPLSRRHACPLKYQSSWSSWQPPYMRGTISSNSGFGRAELKLKAKFATGRIEGGNKGAKLPNLVQAPARGGEPRGGRAVPTPANTNSRGSDLTHQLTNLDPLSHPNLNRIQRGKGTLKQYSRCASRLRVCEVVERITLGMYRAAASRPLPPSVAEWTDYDGGGMVVTVPPTRLRSSETPPHIPWPLFSLPF</sequence>
<dbReference type="Proteomes" id="UP001302602">
    <property type="component" value="Unassembled WGS sequence"/>
</dbReference>
<comment type="caution">
    <text evidence="2">The sequence shown here is derived from an EMBL/GenBank/DDBJ whole genome shotgun (WGS) entry which is preliminary data.</text>
</comment>